<dbReference type="GO" id="GO:0003861">
    <property type="term" value="F:3-isopropylmalate dehydratase activity"/>
    <property type="evidence" value="ECO:0007669"/>
    <property type="project" value="UniProtKB-EC"/>
</dbReference>
<evidence type="ECO:0000256" key="4">
    <source>
        <dbReference type="ARBA" id="ARBA00004729"/>
    </source>
</evidence>
<keyword evidence="8" id="KW-0028">Amino-acid biosynthesis</keyword>
<evidence type="ECO:0000313" key="16">
    <source>
        <dbReference type="Proteomes" id="UP000005551"/>
    </source>
</evidence>
<proteinExistence type="predicted"/>
<dbReference type="Gene3D" id="3.30.499.10">
    <property type="entry name" value="Aconitase, domain 3"/>
    <property type="match status" value="1"/>
</dbReference>
<evidence type="ECO:0000256" key="2">
    <source>
        <dbReference type="ARBA" id="ARBA00001966"/>
    </source>
</evidence>
<keyword evidence="7" id="KW-0004">4Fe-4S</keyword>
<dbReference type="GO" id="GO:0009098">
    <property type="term" value="P:L-leucine biosynthetic process"/>
    <property type="evidence" value="ECO:0007669"/>
    <property type="project" value="UniProtKB-KW"/>
</dbReference>
<comment type="pathway">
    <text evidence="4">Amino-acid biosynthesis; L-leucine biosynthesis; L-leucine from 3-methyl-2-oxobutanoate: step 2/4.</text>
</comment>
<dbReference type="AlphaFoldDB" id="I5C7C6"/>
<keyword evidence="12" id="KW-0456">Lyase</keyword>
<feature type="domain" description="Aconitase/3-isopropylmalate dehydratase large subunit alpha/beta/alpha" evidence="14">
    <location>
        <begin position="14"/>
        <end position="108"/>
    </location>
</feature>
<evidence type="ECO:0000256" key="13">
    <source>
        <dbReference type="ARBA" id="ARBA00023304"/>
    </source>
</evidence>
<evidence type="ECO:0000256" key="12">
    <source>
        <dbReference type="ARBA" id="ARBA00023239"/>
    </source>
</evidence>
<dbReference type="GO" id="GO:0046872">
    <property type="term" value="F:metal ion binding"/>
    <property type="evidence" value="ECO:0007669"/>
    <property type="project" value="UniProtKB-KW"/>
</dbReference>
<evidence type="ECO:0000256" key="9">
    <source>
        <dbReference type="ARBA" id="ARBA00022723"/>
    </source>
</evidence>
<dbReference type="Proteomes" id="UP000005551">
    <property type="component" value="Unassembled WGS sequence"/>
</dbReference>
<accession>I5C7C6</accession>
<dbReference type="PANTHER" id="PTHR43822:SF9">
    <property type="entry name" value="3-ISOPROPYLMALATE DEHYDRATASE"/>
    <property type="match status" value="1"/>
</dbReference>
<evidence type="ECO:0000256" key="11">
    <source>
        <dbReference type="ARBA" id="ARBA00023014"/>
    </source>
</evidence>
<keyword evidence="16" id="KW-1185">Reference proteome</keyword>
<evidence type="ECO:0000256" key="7">
    <source>
        <dbReference type="ARBA" id="ARBA00022485"/>
    </source>
</evidence>
<comment type="caution">
    <text evidence="15">The sequence shown here is derived from an EMBL/GenBank/DDBJ whole genome shotgun (WGS) entry which is preliminary data.</text>
</comment>
<dbReference type="EMBL" id="AJYA01000013">
    <property type="protein sequence ID" value="EIM77728.1"/>
    <property type="molecule type" value="Genomic_DNA"/>
</dbReference>
<protein>
    <recommendedName>
        <fullName evidence="5">3-isopropylmalate dehydratase</fullName>
        <ecNumber evidence="5">4.2.1.33</ecNumber>
    </recommendedName>
</protein>
<dbReference type="SUPFAM" id="SSF53732">
    <property type="entry name" value="Aconitase iron-sulfur domain"/>
    <property type="match status" value="1"/>
</dbReference>
<name>I5C7C6_9BACT</name>
<dbReference type="PANTHER" id="PTHR43822">
    <property type="entry name" value="HOMOACONITASE, MITOCHONDRIAL-RELATED"/>
    <property type="match status" value="1"/>
</dbReference>
<dbReference type="InterPro" id="IPR050067">
    <property type="entry name" value="IPM_dehydratase_rel_enz"/>
</dbReference>
<evidence type="ECO:0000256" key="3">
    <source>
        <dbReference type="ARBA" id="ARBA00002695"/>
    </source>
</evidence>
<keyword evidence="6" id="KW-0432">Leucine biosynthesis</keyword>
<evidence type="ECO:0000313" key="15">
    <source>
        <dbReference type="EMBL" id="EIM77728.1"/>
    </source>
</evidence>
<evidence type="ECO:0000256" key="1">
    <source>
        <dbReference type="ARBA" id="ARBA00000491"/>
    </source>
</evidence>
<dbReference type="InterPro" id="IPR036008">
    <property type="entry name" value="Aconitase_4Fe-4S_dom"/>
</dbReference>
<evidence type="ECO:0000256" key="6">
    <source>
        <dbReference type="ARBA" id="ARBA00022430"/>
    </source>
</evidence>
<evidence type="ECO:0000259" key="14">
    <source>
        <dbReference type="Pfam" id="PF00330"/>
    </source>
</evidence>
<dbReference type="Pfam" id="PF00330">
    <property type="entry name" value="Aconitase"/>
    <property type="match status" value="1"/>
</dbReference>
<dbReference type="STRING" id="1189621.A3SI_06114"/>
<reference evidence="15 16" key="1">
    <citation type="submission" date="2012-05" db="EMBL/GenBank/DDBJ databases">
        <title>Genome sequence of Nitritalea halalkaliphila LW7.</title>
        <authorList>
            <person name="Jangir P.K."/>
            <person name="Singh A."/>
            <person name="Shivaji S."/>
            <person name="Sharma R."/>
        </authorList>
    </citation>
    <scope>NUCLEOTIDE SEQUENCE [LARGE SCALE GENOMIC DNA]</scope>
    <source>
        <strain evidence="15 16">LW7</strain>
    </source>
</reference>
<evidence type="ECO:0000256" key="10">
    <source>
        <dbReference type="ARBA" id="ARBA00023004"/>
    </source>
</evidence>
<keyword evidence="13" id="KW-0100">Branched-chain amino acid biosynthesis</keyword>
<keyword evidence="11" id="KW-0411">Iron-sulfur</keyword>
<gene>
    <name evidence="15" type="ORF">A3SI_06114</name>
</gene>
<evidence type="ECO:0000256" key="8">
    <source>
        <dbReference type="ARBA" id="ARBA00022605"/>
    </source>
</evidence>
<dbReference type="InterPro" id="IPR001030">
    <property type="entry name" value="Acoase/IPM_deHydtase_lsu_aba"/>
</dbReference>
<comment type="cofactor">
    <cofactor evidence="2">
        <name>[4Fe-4S] cluster</name>
        <dbReference type="ChEBI" id="CHEBI:49883"/>
    </cofactor>
</comment>
<organism evidence="15 16">
    <name type="scientific">Nitritalea halalkaliphila LW7</name>
    <dbReference type="NCBI Taxonomy" id="1189621"/>
    <lineage>
        <taxon>Bacteria</taxon>
        <taxon>Pseudomonadati</taxon>
        <taxon>Bacteroidota</taxon>
        <taxon>Cytophagia</taxon>
        <taxon>Cytophagales</taxon>
        <taxon>Cyclobacteriaceae</taxon>
        <taxon>Nitritalea</taxon>
    </lineage>
</organism>
<keyword evidence="10" id="KW-0408">Iron</keyword>
<dbReference type="InterPro" id="IPR015931">
    <property type="entry name" value="Acnase/IPM_dHydase_lsu_aba_1/3"/>
</dbReference>
<comment type="function">
    <text evidence="3">Catalyzes the isomerization between 2-isopropylmalate and 3-isopropylmalate, via the formation of 2-isopropylmaleate.</text>
</comment>
<sequence length="128" mass="14714">MPKSDPRRPQTVFDKLWEAHEVAVLPGGQSLLYIDLHILHEVTTPQAFRMLEERGLSVRRPDRCFAVTDHNVPTENQHLPLRDALAARQVALLQANCEQHGITLYDLGHEHQASCMWWARSWATRSRA</sequence>
<keyword evidence="9" id="KW-0479">Metal-binding</keyword>
<comment type="catalytic activity">
    <reaction evidence="1">
        <text>(2R,3S)-3-isopropylmalate = (2S)-2-isopropylmalate</text>
        <dbReference type="Rhea" id="RHEA:32287"/>
        <dbReference type="ChEBI" id="CHEBI:1178"/>
        <dbReference type="ChEBI" id="CHEBI:35121"/>
        <dbReference type="EC" id="4.2.1.33"/>
    </reaction>
</comment>
<dbReference type="GO" id="GO:0051539">
    <property type="term" value="F:4 iron, 4 sulfur cluster binding"/>
    <property type="evidence" value="ECO:0007669"/>
    <property type="project" value="UniProtKB-KW"/>
</dbReference>
<dbReference type="EC" id="4.2.1.33" evidence="5"/>
<evidence type="ECO:0000256" key="5">
    <source>
        <dbReference type="ARBA" id="ARBA00011998"/>
    </source>
</evidence>